<accession>A0A4U0VCU5</accession>
<dbReference type="PANTHER" id="PTHR22953:SF145">
    <property type="entry name" value="PURPLE ACID PHOSPHATASE"/>
    <property type="match status" value="1"/>
</dbReference>
<evidence type="ECO:0000259" key="3">
    <source>
        <dbReference type="Pfam" id="PF16656"/>
    </source>
</evidence>
<dbReference type="EMBL" id="NAJP01000010">
    <property type="protein sequence ID" value="TKA45885.1"/>
    <property type="molecule type" value="Genomic_DNA"/>
</dbReference>
<dbReference type="InterPro" id="IPR008963">
    <property type="entry name" value="Purple_acid_Pase-like_N"/>
</dbReference>
<dbReference type="Gene3D" id="2.60.40.380">
    <property type="entry name" value="Purple acid phosphatase-like, N-terminal"/>
    <property type="match status" value="1"/>
</dbReference>
<feature type="chain" id="PRO_5020196983" description="Purple acid phosphatase N-terminal domain-containing protein" evidence="2">
    <location>
        <begin position="20"/>
        <end position="272"/>
    </location>
</feature>
<dbReference type="Proteomes" id="UP000310066">
    <property type="component" value="Unassembled WGS sequence"/>
</dbReference>
<dbReference type="GO" id="GO:0003993">
    <property type="term" value="F:acid phosphatase activity"/>
    <property type="evidence" value="ECO:0007669"/>
    <property type="project" value="InterPro"/>
</dbReference>
<organism evidence="4 5">
    <name type="scientific">Friedmanniomyces endolithicus</name>
    <dbReference type="NCBI Taxonomy" id="329885"/>
    <lineage>
        <taxon>Eukaryota</taxon>
        <taxon>Fungi</taxon>
        <taxon>Dikarya</taxon>
        <taxon>Ascomycota</taxon>
        <taxon>Pezizomycotina</taxon>
        <taxon>Dothideomycetes</taxon>
        <taxon>Dothideomycetidae</taxon>
        <taxon>Mycosphaerellales</taxon>
        <taxon>Teratosphaeriaceae</taxon>
        <taxon>Friedmanniomyces</taxon>
    </lineage>
</organism>
<dbReference type="InterPro" id="IPR029052">
    <property type="entry name" value="Metallo-depent_PP-like"/>
</dbReference>
<name>A0A4U0VCU5_9PEZI</name>
<dbReference type="AlphaFoldDB" id="A0A4U0VCU5"/>
<dbReference type="SUPFAM" id="SSF56300">
    <property type="entry name" value="Metallo-dependent phosphatases"/>
    <property type="match status" value="1"/>
</dbReference>
<dbReference type="PANTHER" id="PTHR22953">
    <property type="entry name" value="ACID PHOSPHATASE RELATED"/>
    <property type="match status" value="1"/>
</dbReference>
<dbReference type="OrthoDB" id="45007at2759"/>
<evidence type="ECO:0000256" key="1">
    <source>
        <dbReference type="ARBA" id="ARBA00022729"/>
    </source>
</evidence>
<gene>
    <name evidence="4" type="ORF">B0A54_03570</name>
</gene>
<evidence type="ECO:0000313" key="4">
    <source>
        <dbReference type="EMBL" id="TKA45885.1"/>
    </source>
</evidence>
<proteinExistence type="predicted"/>
<dbReference type="Gene3D" id="3.60.21.10">
    <property type="match status" value="1"/>
</dbReference>
<evidence type="ECO:0000313" key="5">
    <source>
        <dbReference type="Proteomes" id="UP000310066"/>
    </source>
</evidence>
<feature type="signal peptide" evidence="2">
    <location>
        <begin position="1"/>
        <end position="19"/>
    </location>
</feature>
<feature type="domain" description="Purple acid phosphatase N-terminal" evidence="3">
    <location>
        <begin position="26"/>
        <end position="113"/>
    </location>
</feature>
<dbReference type="InterPro" id="IPR015914">
    <property type="entry name" value="PAPs_N"/>
</dbReference>
<dbReference type="GO" id="GO:0046872">
    <property type="term" value="F:metal ion binding"/>
    <property type="evidence" value="ECO:0007669"/>
    <property type="project" value="InterPro"/>
</dbReference>
<dbReference type="SUPFAM" id="SSF49363">
    <property type="entry name" value="Purple acid phosphatase, N-terminal domain"/>
    <property type="match status" value="1"/>
</dbReference>
<dbReference type="STRING" id="329885.A0A4U0VCU5"/>
<dbReference type="InterPro" id="IPR039331">
    <property type="entry name" value="PAPs-like"/>
</dbReference>
<keyword evidence="1 2" id="KW-0732">Signal</keyword>
<comment type="caution">
    <text evidence="4">The sequence shown here is derived from an EMBL/GenBank/DDBJ whole genome shotgun (WGS) entry which is preliminary data.</text>
</comment>
<reference evidence="4 5" key="1">
    <citation type="submission" date="2017-03" db="EMBL/GenBank/DDBJ databases">
        <title>Genomes of endolithic fungi from Antarctica.</title>
        <authorList>
            <person name="Coleine C."/>
            <person name="Masonjones S."/>
            <person name="Stajich J.E."/>
        </authorList>
    </citation>
    <scope>NUCLEOTIDE SEQUENCE [LARGE SCALE GENOMIC DNA]</scope>
    <source>
        <strain evidence="4 5">CCFEE 5311</strain>
    </source>
</reference>
<sequence length="272" mass="29810">MAIFKTLAFALSLATAALAAPNGTTPMQIRLAYAGPTGMMVSWNTYEKLANPTVYYGSEQNGLTHSASSDVSVTYQTSTTYNNHVKISGLRPNTKYFYNLEDTNTTTPYSFSTPRVAGDHTPYVTAVVVDLGTMGRDGLTTFVGKGAANPLAPGETNTIQSLQNFQDQYEFLMHDGDIAYADYWLKEEIQGFLANTTIAEGAEVYERILNDFYDQMTEVTSLKPYMVGPGNHEANCDNGGTKDKAKNISYTVDICMPGQTNFTGYRYVPLTT</sequence>
<evidence type="ECO:0000256" key="2">
    <source>
        <dbReference type="SAM" id="SignalP"/>
    </source>
</evidence>
<dbReference type="Pfam" id="PF16656">
    <property type="entry name" value="Pur_ac_phosph_N"/>
    <property type="match status" value="1"/>
</dbReference>
<protein>
    <recommendedName>
        <fullName evidence="3">Purple acid phosphatase N-terminal domain-containing protein</fullName>
    </recommendedName>
</protein>